<dbReference type="PROSITE" id="PS51257">
    <property type="entry name" value="PROKAR_LIPOPROTEIN"/>
    <property type="match status" value="1"/>
</dbReference>
<evidence type="ECO:0008006" key="4">
    <source>
        <dbReference type="Google" id="ProtNLM"/>
    </source>
</evidence>
<protein>
    <recommendedName>
        <fullName evidence="4">PsbP C-terminal domain-containing protein</fullName>
    </recommendedName>
</protein>
<feature type="chain" id="PRO_5046955678" description="PsbP C-terminal domain-containing protein" evidence="1">
    <location>
        <begin position="39"/>
        <end position="200"/>
    </location>
</feature>
<feature type="signal peptide" evidence="1">
    <location>
        <begin position="1"/>
        <end position="38"/>
    </location>
</feature>
<keyword evidence="3" id="KW-1185">Reference proteome</keyword>
<gene>
    <name evidence="2" type="ORF">GSU69_10030</name>
</gene>
<name>A0ABX6GZN9_9MICO</name>
<reference evidence="3" key="1">
    <citation type="submission" date="2019-12" db="EMBL/GenBank/DDBJ databases">
        <title>Complete and draft genome sequences of new strains and members of some known species of the genus Rathayibacter isolated from plants.</title>
        <authorList>
            <person name="Tarlachkov S.V."/>
            <person name="Starodumova I.P."/>
            <person name="Dorofeeva L.V."/>
            <person name="Prisyazhnaya N.V."/>
            <person name="Leyn S."/>
            <person name="Zlamal J."/>
            <person name="Elan M."/>
            <person name="Osterman A.L."/>
            <person name="Nadler S."/>
            <person name="Subbotin S.A."/>
            <person name="Evtushenko L.I."/>
        </authorList>
    </citation>
    <scope>NUCLEOTIDE SEQUENCE [LARGE SCALE GENOMIC DNA]</scope>
    <source>
        <strain evidence="3">VKM Ac-2802</strain>
    </source>
</reference>
<dbReference type="Proteomes" id="UP000464597">
    <property type="component" value="Chromosome"/>
</dbReference>
<keyword evidence="1" id="KW-0732">Signal</keyword>
<dbReference type="RefSeq" id="WP_159422892.1">
    <property type="nucleotide sequence ID" value="NZ_CP047180.1"/>
</dbReference>
<evidence type="ECO:0000256" key="1">
    <source>
        <dbReference type="SAM" id="SignalP"/>
    </source>
</evidence>
<dbReference type="Gene3D" id="3.40.1000.10">
    <property type="entry name" value="Mog1/PsbP, alpha/beta/alpha sandwich"/>
    <property type="match status" value="1"/>
</dbReference>
<sequence length="200" mass="20104">MSRITRHGAPARLGATATTATAAALLVLLAGCSSPAGTDSGSDADTIDTAAATGDTITGDGYSYSVPEGWGTPDADPASMGADTLAANLTDTDGFADNVNVVLSPAGEVSAEQVEGAGVTELENAGATDVEANDRLVVAGAESAHLSANLSASGTSYAVEQYYVTDEGQTYVVTFSFSPTVDDDQREAVAESVLASWAWA</sequence>
<proteinExistence type="predicted"/>
<evidence type="ECO:0000313" key="3">
    <source>
        <dbReference type="Proteomes" id="UP000464597"/>
    </source>
</evidence>
<dbReference type="EMBL" id="CP047180">
    <property type="protein sequence ID" value="QHC62986.1"/>
    <property type="molecule type" value="Genomic_DNA"/>
</dbReference>
<evidence type="ECO:0000313" key="2">
    <source>
        <dbReference type="EMBL" id="QHC62986.1"/>
    </source>
</evidence>
<organism evidence="2 3">
    <name type="scientific">Rathayibacter festucae</name>
    <dbReference type="NCBI Taxonomy" id="110937"/>
    <lineage>
        <taxon>Bacteria</taxon>
        <taxon>Bacillati</taxon>
        <taxon>Actinomycetota</taxon>
        <taxon>Actinomycetes</taxon>
        <taxon>Micrococcales</taxon>
        <taxon>Microbacteriaceae</taxon>
        <taxon>Rathayibacter</taxon>
    </lineage>
</organism>
<accession>A0ABX6GZN9</accession>